<dbReference type="PANTHER" id="PTHR30613:SF1">
    <property type="entry name" value="DUF1479 DOMAIN PROTEIN (AFU_ORTHOLOGUE AFUA_5G09280)"/>
    <property type="match status" value="1"/>
</dbReference>
<dbReference type="InterPro" id="IPR027443">
    <property type="entry name" value="IPNS-like_sf"/>
</dbReference>
<sequence length="428" mass="48601">MEELAAAKGRCWTGKETPSQVWERFSPQLGNEIKIIKELGSKAVPIVQFSDIVGHSVSPQQISEVKKRGVCIIRNVVPKEVANEWHSQAQQYVQQNKYFEQKTDVVDTFFDASKADISSFIFHLYWSKAQIEARQHPNMELARGWMNRFWSFKTESGEYAFDPDKNISYADRLRIRKPSPHAIPLKPHVDGGSVERWLDPNFLECYKDVFNGNWDKFDPWDGAKRVLVNEYESPNTSTVFRTFQGWLAISAQGAGRATLQVVPLLQHSITALLMRPLLPGDYGDDPLCGAKFGLQHVLTKEHEQILEGLVTIPDVEPGDAVFWHPDVIHAVEAHHNGELNSSVFYIGAVPLCEKNLSYAVKQRSTFENGQSPPDFPKFHKEATWSFGRATKEHLSELGNHQMGYTFWPESAFPDASSKSLQEKCKKLL</sequence>
<proteinExistence type="predicted"/>
<organism evidence="1">
    <name type="scientific">Arcella intermedia</name>
    <dbReference type="NCBI Taxonomy" id="1963864"/>
    <lineage>
        <taxon>Eukaryota</taxon>
        <taxon>Amoebozoa</taxon>
        <taxon>Tubulinea</taxon>
        <taxon>Elardia</taxon>
        <taxon>Arcellinida</taxon>
        <taxon>Sphaerothecina</taxon>
        <taxon>Arcellidae</taxon>
        <taxon>Arcella</taxon>
    </lineage>
</organism>
<protein>
    <recommendedName>
        <fullName evidence="2">DUF1479 domain-containing protein</fullName>
    </recommendedName>
</protein>
<dbReference type="AlphaFoldDB" id="A0A6B2L4R6"/>
<reference evidence="1" key="1">
    <citation type="journal article" date="2020" name="J. Eukaryot. Microbiol.">
        <title>De novo Sequencing, Assembly and Annotation of the Transcriptome for the Free-Living Testate Amoeba Arcella intermedia.</title>
        <authorList>
            <person name="Ribeiro G.M."/>
            <person name="Porfirio-Sousa A.L."/>
            <person name="Maurer-Alcala X.X."/>
            <person name="Katz L.A."/>
            <person name="Lahr D.J.G."/>
        </authorList>
    </citation>
    <scope>NUCLEOTIDE SEQUENCE</scope>
</reference>
<dbReference type="Gene3D" id="2.60.120.330">
    <property type="entry name" value="B-lactam Antibiotic, Isopenicillin N Synthase, Chain"/>
    <property type="match status" value="1"/>
</dbReference>
<accession>A0A6B2L4R6</accession>
<name>A0A6B2L4R6_9EUKA</name>
<dbReference type="EMBL" id="GIBP01003013">
    <property type="protein sequence ID" value="NDV31982.1"/>
    <property type="molecule type" value="Transcribed_RNA"/>
</dbReference>
<dbReference type="SUPFAM" id="SSF51197">
    <property type="entry name" value="Clavaminate synthase-like"/>
    <property type="match status" value="1"/>
</dbReference>
<dbReference type="InterPro" id="IPR010856">
    <property type="entry name" value="Gig2-like"/>
</dbReference>
<evidence type="ECO:0008006" key="2">
    <source>
        <dbReference type="Google" id="ProtNLM"/>
    </source>
</evidence>
<dbReference type="Pfam" id="PF07350">
    <property type="entry name" value="Gig2-like"/>
    <property type="match status" value="1"/>
</dbReference>
<evidence type="ECO:0000313" key="1">
    <source>
        <dbReference type="EMBL" id="NDV31982.1"/>
    </source>
</evidence>
<dbReference type="PANTHER" id="PTHR30613">
    <property type="entry name" value="UNCHARACTERIZED PROTEIN YBIU-RELATED"/>
    <property type="match status" value="1"/>
</dbReference>